<dbReference type="PANTHER" id="PTHR26451">
    <property type="entry name" value="G_PROTEIN_RECEP_F1_2 DOMAIN-CONTAINING PROTEIN"/>
    <property type="match status" value="1"/>
</dbReference>
<dbReference type="GO" id="GO:0004984">
    <property type="term" value="F:olfactory receptor activity"/>
    <property type="evidence" value="ECO:0007669"/>
    <property type="project" value="InterPro"/>
</dbReference>
<evidence type="ECO:0000313" key="9">
    <source>
        <dbReference type="Ensembl" id="ENSSDUP00000008274.1"/>
    </source>
</evidence>
<proteinExistence type="predicted"/>
<evidence type="ECO:0000256" key="4">
    <source>
        <dbReference type="ARBA" id="ARBA00023136"/>
    </source>
</evidence>
<sequence>MYVLLVNLALSRVIGSSSVCPNIIKHLLVNRQGTSLEGCLTQVFFTNMYGGGIFCILALIAYDRYVSICKPLLYHSVMTPAKVKLMLMMVCFILSSSSPVDKLLRDSLMIAKLSCKKTTLISVYGLCCNICVLVFLCFLVILSHVHIFMVILSGSESQRKAMQTCMPHLVTFIHFFRVNIFTCMNFLVILPLLYPIIYDIKMQEIRQRVNKMMKDKMVQL</sequence>
<keyword evidence="10" id="KW-1185">Reference proteome</keyword>
<feature type="transmembrane region" description="Helical" evidence="6">
    <location>
        <begin position="40"/>
        <end position="62"/>
    </location>
</feature>
<evidence type="ECO:0000256" key="2">
    <source>
        <dbReference type="ARBA" id="ARBA00022692"/>
    </source>
</evidence>
<dbReference type="GeneTree" id="ENSGT00940000167612"/>
<dbReference type="GO" id="GO:0007186">
    <property type="term" value="P:G protein-coupled receptor signaling pathway"/>
    <property type="evidence" value="ECO:0007669"/>
    <property type="project" value="InterPro"/>
</dbReference>
<dbReference type="InterPro" id="IPR017452">
    <property type="entry name" value="GPCR_Rhodpsn_7TM"/>
</dbReference>
<evidence type="ECO:0000256" key="6">
    <source>
        <dbReference type="SAM" id="Phobius"/>
    </source>
</evidence>
<dbReference type="PANTHER" id="PTHR26451:SF345">
    <property type="entry name" value="OLFACTORY RECEPTOR"/>
    <property type="match status" value="1"/>
</dbReference>
<feature type="signal peptide" evidence="7">
    <location>
        <begin position="1"/>
        <end position="15"/>
    </location>
</feature>
<reference evidence="9" key="2">
    <citation type="submission" date="2025-09" db="UniProtKB">
        <authorList>
            <consortium name="Ensembl"/>
        </authorList>
    </citation>
    <scope>IDENTIFICATION</scope>
</reference>
<dbReference type="Gene3D" id="1.20.1070.10">
    <property type="entry name" value="Rhodopsin 7-helix transmembrane proteins"/>
    <property type="match status" value="1"/>
</dbReference>
<organism evidence="9 10">
    <name type="scientific">Seriola dumerili</name>
    <name type="common">Greater amberjack</name>
    <name type="synonym">Caranx dumerili</name>
    <dbReference type="NCBI Taxonomy" id="41447"/>
    <lineage>
        <taxon>Eukaryota</taxon>
        <taxon>Metazoa</taxon>
        <taxon>Chordata</taxon>
        <taxon>Craniata</taxon>
        <taxon>Vertebrata</taxon>
        <taxon>Euteleostomi</taxon>
        <taxon>Actinopterygii</taxon>
        <taxon>Neopterygii</taxon>
        <taxon>Teleostei</taxon>
        <taxon>Neoteleostei</taxon>
        <taxon>Acanthomorphata</taxon>
        <taxon>Carangaria</taxon>
        <taxon>Carangiformes</taxon>
        <taxon>Carangidae</taxon>
        <taxon>Seriola</taxon>
    </lineage>
</organism>
<protein>
    <recommendedName>
        <fullName evidence="8">G-protein coupled receptors family 1 profile domain-containing protein</fullName>
    </recommendedName>
</protein>
<feature type="domain" description="G-protein coupled receptors family 1 profile" evidence="8">
    <location>
        <begin position="1"/>
        <end position="220"/>
    </location>
</feature>
<evidence type="ECO:0000259" key="8">
    <source>
        <dbReference type="PROSITE" id="PS50262"/>
    </source>
</evidence>
<reference evidence="9" key="1">
    <citation type="submission" date="2025-08" db="UniProtKB">
        <authorList>
            <consortium name="Ensembl"/>
        </authorList>
    </citation>
    <scope>IDENTIFICATION</scope>
</reference>
<dbReference type="PROSITE" id="PS50262">
    <property type="entry name" value="G_PROTEIN_RECEP_F1_2"/>
    <property type="match status" value="1"/>
</dbReference>
<feature type="transmembrane region" description="Helical" evidence="6">
    <location>
        <begin position="83"/>
        <end position="100"/>
    </location>
</feature>
<evidence type="ECO:0000256" key="3">
    <source>
        <dbReference type="ARBA" id="ARBA00022989"/>
    </source>
</evidence>
<feature type="transmembrane region" description="Helical" evidence="6">
    <location>
        <begin position="120"/>
        <end position="153"/>
    </location>
</feature>
<keyword evidence="7" id="KW-0732">Signal</keyword>
<comment type="subcellular location">
    <subcellularLocation>
        <location evidence="1">Membrane</location>
        <topology evidence="1">Multi-pass membrane protein</topology>
    </subcellularLocation>
</comment>
<dbReference type="OMA" id="YGTCAYA"/>
<keyword evidence="4 6" id="KW-0472">Membrane</keyword>
<accession>A0A3B4TPW2</accession>
<keyword evidence="2 6" id="KW-0812">Transmembrane</keyword>
<keyword evidence="5" id="KW-0807">Transducer</keyword>
<name>A0A3B4TPW2_SERDU</name>
<dbReference type="InterPro" id="IPR052921">
    <property type="entry name" value="GPCR1_Superfamily_Member"/>
</dbReference>
<feature type="chain" id="PRO_5017480326" description="G-protein coupled receptors family 1 profile domain-containing protein" evidence="7">
    <location>
        <begin position="16"/>
        <end position="220"/>
    </location>
</feature>
<feature type="transmembrane region" description="Helical" evidence="6">
    <location>
        <begin position="174"/>
        <end position="197"/>
    </location>
</feature>
<dbReference type="AlphaFoldDB" id="A0A3B4TPW2"/>
<dbReference type="Proteomes" id="UP000261420">
    <property type="component" value="Unplaced"/>
</dbReference>
<dbReference type="InterPro" id="IPR000725">
    <property type="entry name" value="Olfact_rcpt"/>
</dbReference>
<evidence type="ECO:0000256" key="5">
    <source>
        <dbReference type="ARBA" id="ARBA00023224"/>
    </source>
</evidence>
<dbReference type="Pfam" id="PF13853">
    <property type="entry name" value="7tm_4"/>
    <property type="match status" value="1"/>
</dbReference>
<dbReference type="Ensembl" id="ENSSDUT00000008424.1">
    <property type="protein sequence ID" value="ENSSDUP00000008274.1"/>
    <property type="gene ID" value="ENSSDUG00000006077.1"/>
</dbReference>
<evidence type="ECO:0000313" key="10">
    <source>
        <dbReference type="Proteomes" id="UP000261420"/>
    </source>
</evidence>
<dbReference type="SUPFAM" id="SSF81321">
    <property type="entry name" value="Family A G protein-coupled receptor-like"/>
    <property type="match status" value="1"/>
</dbReference>
<dbReference type="GO" id="GO:0016020">
    <property type="term" value="C:membrane"/>
    <property type="evidence" value="ECO:0007669"/>
    <property type="project" value="UniProtKB-SubCell"/>
</dbReference>
<keyword evidence="3 6" id="KW-1133">Transmembrane helix</keyword>
<dbReference type="STRING" id="41447.ENSSDUP00000008274"/>
<evidence type="ECO:0000256" key="1">
    <source>
        <dbReference type="ARBA" id="ARBA00004141"/>
    </source>
</evidence>
<evidence type="ECO:0000256" key="7">
    <source>
        <dbReference type="SAM" id="SignalP"/>
    </source>
</evidence>
<dbReference type="GO" id="GO:0005549">
    <property type="term" value="F:odorant binding"/>
    <property type="evidence" value="ECO:0007669"/>
    <property type="project" value="TreeGrafter"/>
</dbReference>